<proteinExistence type="inferred from homology"/>
<organism evidence="2 3">
    <name type="scientific">Danionella cerebrum</name>
    <dbReference type="NCBI Taxonomy" id="2873325"/>
    <lineage>
        <taxon>Eukaryota</taxon>
        <taxon>Metazoa</taxon>
        <taxon>Chordata</taxon>
        <taxon>Craniata</taxon>
        <taxon>Vertebrata</taxon>
        <taxon>Euteleostomi</taxon>
        <taxon>Actinopterygii</taxon>
        <taxon>Neopterygii</taxon>
        <taxon>Teleostei</taxon>
        <taxon>Ostariophysi</taxon>
        <taxon>Cypriniformes</taxon>
        <taxon>Danionidae</taxon>
        <taxon>Danioninae</taxon>
        <taxon>Danionella</taxon>
    </lineage>
</organism>
<dbReference type="Pfam" id="PF03690">
    <property type="entry name" value="MYG1_exonuc"/>
    <property type="match status" value="1"/>
</dbReference>
<protein>
    <submittedName>
        <fullName evidence="2">Uncharacterized protein</fullName>
    </submittedName>
</protein>
<evidence type="ECO:0000256" key="1">
    <source>
        <dbReference type="ARBA" id="ARBA00010105"/>
    </source>
</evidence>
<reference evidence="2 3" key="1">
    <citation type="journal article" date="2019" name="Sci. Data">
        <title>Hybrid genome assembly and annotation of Danionella translucida.</title>
        <authorList>
            <person name="Kadobianskyi M."/>
            <person name="Schulze L."/>
            <person name="Schuelke M."/>
            <person name="Judkewitz B."/>
        </authorList>
    </citation>
    <scope>NUCLEOTIDE SEQUENCE [LARGE SCALE GENOMIC DNA]</scope>
    <source>
        <strain evidence="2 3">Bolton</strain>
    </source>
</reference>
<feature type="non-terminal residue" evidence="2">
    <location>
        <position position="1"/>
    </location>
</feature>
<name>A0A553Q9I1_9TELE</name>
<evidence type="ECO:0000313" key="3">
    <source>
        <dbReference type="Proteomes" id="UP000316079"/>
    </source>
</evidence>
<dbReference type="PANTHER" id="PTHR11215:SF1">
    <property type="entry name" value="MYG1 EXONUCLEASE"/>
    <property type="match status" value="1"/>
</dbReference>
<dbReference type="OrthoDB" id="10265310at2759"/>
<dbReference type="GO" id="GO:0005634">
    <property type="term" value="C:nucleus"/>
    <property type="evidence" value="ECO:0007669"/>
    <property type="project" value="TreeGrafter"/>
</dbReference>
<dbReference type="EMBL" id="SRMA01026197">
    <property type="protein sequence ID" value="TRY86557.1"/>
    <property type="molecule type" value="Genomic_DNA"/>
</dbReference>
<accession>A0A553Q9I1</accession>
<dbReference type="GO" id="GO:0005737">
    <property type="term" value="C:cytoplasm"/>
    <property type="evidence" value="ECO:0007669"/>
    <property type="project" value="TreeGrafter"/>
</dbReference>
<sequence>HFSCISRSFTDSFHSLSPLKPWVTKLSSAGLVYFHFGHRVLMELTRIKPEDPLLEVLFDKVYEGFVEEVDAIDNGISQTDEVVRYSVTTTLSNRVSHLNPHWNSREQDTREGFHKAMAMVGMEFKDRVDYFVNAWIPAREIVEQAIKTRHQVDVSGEIILLDQGGCPWKEHLFSLEQVLGLDQDIKFVLYRDQNERWRVQCVPQGPRTFNNRLSLLEEWRGLRDEALSSTSGIPGCIFVHAGGFIGGNQTRDGALEMARRTLQTAPTATSV</sequence>
<gene>
    <name evidence="2" type="ORF">DNTS_018569</name>
</gene>
<keyword evidence="3" id="KW-1185">Reference proteome</keyword>
<comment type="caution">
    <text evidence="2">The sequence shown here is derived from an EMBL/GenBank/DDBJ whole genome shotgun (WGS) entry which is preliminary data.</text>
</comment>
<dbReference type="PANTHER" id="PTHR11215">
    <property type="entry name" value="METAL DEPENDENT HYDROLASE - RELATED"/>
    <property type="match status" value="1"/>
</dbReference>
<dbReference type="Proteomes" id="UP000316079">
    <property type="component" value="Unassembled WGS sequence"/>
</dbReference>
<evidence type="ECO:0000313" key="2">
    <source>
        <dbReference type="EMBL" id="TRY86557.1"/>
    </source>
</evidence>
<comment type="similarity">
    <text evidence="1">Belongs to the MYG1 family.</text>
</comment>
<dbReference type="InterPro" id="IPR003226">
    <property type="entry name" value="MYG1_exonuclease"/>
</dbReference>
<dbReference type="AlphaFoldDB" id="A0A553Q9I1"/>